<dbReference type="Pfam" id="PF02585">
    <property type="entry name" value="PIG-L"/>
    <property type="match status" value="1"/>
</dbReference>
<dbReference type="Proteomes" id="UP001156398">
    <property type="component" value="Unassembled WGS sequence"/>
</dbReference>
<dbReference type="EMBL" id="JABXJJ020000001">
    <property type="protein sequence ID" value="MDI5967810.1"/>
    <property type="molecule type" value="Genomic_DNA"/>
</dbReference>
<dbReference type="PANTHER" id="PTHR12993">
    <property type="entry name" value="N-ACETYLGLUCOSAMINYL-PHOSPHATIDYLINOSITOL DE-N-ACETYLASE-RELATED"/>
    <property type="match status" value="1"/>
</dbReference>
<dbReference type="EC" id="3.5.1.-" evidence="3"/>
<evidence type="ECO:0000313" key="2">
    <source>
        <dbReference type="EMBL" id="MDI5963411.1"/>
    </source>
</evidence>
<proteinExistence type="predicted"/>
<comment type="caution">
    <text evidence="3">The sequence shown here is derived from an EMBL/GenBank/DDBJ whole genome shotgun (WGS) entry which is preliminary data.</text>
</comment>
<keyword evidence="4" id="KW-1185">Reference proteome</keyword>
<dbReference type="GO" id="GO:0016137">
    <property type="term" value="P:glycoside metabolic process"/>
    <property type="evidence" value="ECO:0007669"/>
    <property type="project" value="UniProtKB-ARBA"/>
</dbReference>
<dbReference type="PANTHER" id="PTHR12993:SF29">
    <property type="entry name" value="BLR3841 PROTEIN"/>
    <property type="match status" value="1"/>
</dbReference>
<sequence>MTPPPRDPIQAPGTPEEVWRAWPVLAGLPAFELPAAGRVVVVAAHPDDEVLGFGGAMAELADRGVDLRLVAVTDGEASHPAGHPLAAGLAGRRTAETGHALAALGATAAVTVTRLALPDTGVAAHEEELVRLLTPLLEGAALCAAPWTGDVHADHEAAGRAAVEAARAAAVPLVQYPVWMWHWAAPQDERVPWHRACRLPLSPALRERKRAAVDCFTSQTEPLGDGPGEDAVLPPGELAHHLRPWEVVFR</sequence>
<dbReference type="EMBL" id="JAAGKO020000013">
    <property type="protein sequence ID" value="MDI5963411.1"/>
    <property type="molecule type" value="Genomic_DNA"/>
</dbReference>
<dbReference type="RefSeq" id="WP_271315476.1">
    <property type="nucleotide sequence ID" value="NZ_JAAGKO020000013.1"/>
</dbReference>
<dbReference type="SUPFAM" id="SSF102588">
    <property type="entry name" value="LmbE-like"/>
    <property type="match status" value="1"/>
</dbReference>
<protein>
    <submittedName>
        <fullName evidence="3">PIG-L family deacetylase</fullName>
        <ecNumber evidence="3">3.5.1.-</ecNumber>
    </submittedName>
</protein>
<reference evidence="3 4" key="1">
    <citation type="submission" date="2023-05" db="EMBL/GenBank/DDBJ databases">
        <title>Streptantibioticus silvisoli sp. nov., acidotolerant actinomycetes 1 from pine litter.</title>
        <authorList>
            <person name="Swiecimska M."/>
            <person name="Golinska P."/>
            <person name="Sangal V."/>
            <person name="Wachnowicz B."/>
            <person name="Goodfellow M."/>
        </authorList>
    </citation>
    <scope>NUCLEOTIDE SEQUENCE</scope>
    <source>
        <strain evidence="3">SL13</strain>
        <strain evidence="2 4">SL54</strain>
    </source>
</reference>
<keyword evidence="3" id="KW-0378">Hydrolase</keyword>
<dbReference type="InterPro" id="IPR024078">
    <property type="entry name" value="LmbE-like_dom_sf"/>
</dbReference>
<name>A0AA90GZR4_9ACTN</name>
<dbReference type="AlphaFoldDB" id="A0AA90GZR4"/>
<dbReference type="GO" id="GO:0016811">
    <property type="term" value="F:hydrolase activity, acting on carbon-nitrogen (but not peptide) bonds, in linear amides"/>
    <property type="evidence" value="ECO:0007669"/>
    <property type="project" value="TreeGrafter"/>
</dbReference>
<dbReference type="Gene3D" id="3.40.50.10320">
    <property type="entry name" value="LmbE-like"/>
    <property type="match status" value="1"/>
</dbReference>
<evidence type="ECO:0000256" key="1">
    <source>
        <dbReference type="ARBA" id="ARBA00022833"/>
    </source>
</evidence>
<organism evidence="3">
    <name type="scientific">Streptantibioticus silvisoli</name>
    <dbReference type="NCBI Taxonomy" id="2705255"/>
    <lineage>
        <taxon>Bacteria</taxon>
        <taxon>Bacillati</taxon>
        <taxon>Actinomycetota</taxon>
        <taxon>Actinomycetes</taxon>
        <taxon>Kitasatosporales</taxon>
        <taxon>Streptomycetaceae</taxon>
        <taxon>Streptantibioticus</taxon>
    </lineage>
</organism>
<accession>A0AA90GZR4</accession>
<keyword evidence="1" id="KW-0862">Zinc</keyword>
<gene>
    <name evidence="2" type="ORF">POF43_011935</name>
    <name evidence="3" type="ORF">POF50_000320</name>
</gene>
<dbReference type="InterPro" id="IPR003737">
    <property type="entry name" value="GlcNAc_PI_deacetylase-related"/>
</dbReference>
<evidence type="ECO:0000313" key="3">
    <source>
        <dbReference type="EMBL" id="MDI5967810.1"/>
    </source>
</evidence>
<evidence type="ECO:0000313" key="4">
    <source>
        <dbReference type="Proteomes" id="UP001156398"/>
    </source>
</evidence>